<proteinExistence type="predicted"/>
<dbReference type="AlphaFoldDB" id="A0A8S4HHP1"/>
<reference evidence="2" key="1">
    <citation type="submission" date="2021-09" db="EMBL/GenBank/DDBJ databases">
        <authorList>
            <consortium name="Pathogen Informatics"/>
        </authorList>
    </citation>
    <scope>NUCLEOTIDE SEQUENCE</scope>
    <source>
        <strain evidence="2">PvW1</strain>
    </source>
</reference>
<gene>
    <name evidence="2" type="ORF">PVW1_070043700</name>
</gene>
<evidence type="ECO:0000313" key="2">
    <source>
        <dbReference type="EMBL" id="CAG9480886.1"/>
    </source>
</evidence>
<keyword evidence="1" id="KW-0472">Membrane</keyword>
<keyword evidence="1" id="KW-0812">Transmembrane</keyword>
<evidence type="ECO:0000313" key="3">
    <source>
        <dbReference type="Proteomes" id="UP000779233"/>
    </source>
</evidence>
<keyword evidence="1" id="KW-1133">Transmembrane helix</keyword>
<sequence>MSEGLFDSYLTKILEEDNILYKVPLHLLYSLLDEKYSDSDSYEICKKQLETYDGEQKDGVLSFCRQLESIFHYRYSAWSSLFQSDHTMFCDSLNYWFHNKIKDSQFSINAIEFLYRALEEIIKGDNVKSQCDVKRHMYFSREELENKKKLYDFLLYYEILKKALQASKHSKKDKYCSYLWAIFSLYVKVNHDNTLKKDSVYSEERAKFKEIVINGDSKLDLLKEKCPDRCLDLLLTPENTNVCSLEENNYIKYLPENVWLEDNTKKVYKSLLQDEFKYRSSLNRFYTHLDHVVYTCDHPEKPISGRSENNTQKHTCKVKRINEIADYIEPICNFYGISYDKCSDYLLYWLYGVIEESNLTSFQIHEVFNEIDILKKNTKCFKDGNKKFIEKFQKIFNTHVLRNKKLLHDFTEHYDNIKNLLSNANQTNKEIYCKYVKYYFELYRRMKKQNPLDLTEHYREEIKNFEEKFKNGSLSFLDGMCSKNGIKSLFEAANVTRRPLKQLSNEVIEPIIVPLKNEKEIKKNILKELPSNTIYDGFDITDNVSKYESVCNEQFVSDNKKEELKTFCKTLYRNLKEKKYISKENDTLEENRCSYLIYWAGDQLRNIFNNSSNYNNSRADLNEINKILLSINNNAEAGKSCYFYLDGNFSQWDEEKYLHDYFKNHGNIKDKYYSGKTAKNLYCDYLDYVKKLYEKYIWNCCRYFYRGKPWNLCPRYFECDKVYNPFELLSKFKCGSEIKDKNELAGESVQRIYEALTIDRDIIIQSQVKTHNKFLFDPFNKFVTASFTILGTLSVLFVLYKFTPTGIWFNKKVLKKRNHNYVDAEELRLQLADNPSVPRRSNANRKRIALAYQSA</sequence>
<accession>A0A8S4HHP1</accession>
<evidence type="ECO:0000256" key="1">
    <source>
        <dbReference type="SAM" id="Phobius"/>
    </source>
</evidence>
<dbReference type="VEuPathDB" id="PlasmoDB:PVPAM_050041400"/>
<dbReference type="EMBL" id="CAJZCX010000011">
    <property type="protein sequence ID" value="CAG9480886.1"/>
    <property type="molecule type" value="Genomic_DNA"/>
</dbReference>
<dbReference type="Proteomes" id="UP000779233">
    <property type="component" value="Unassembled WGS sequence"/>
</dbReference>
<protein>
    <submittedName>
        <fullName evidence="2">(malaria parasite P. vivax) hypothetical protein</fullName>
    </submittedName>
</protein>
<organism evidence="2 3">
    <name type="scientific">Plasmodium vivax</name>
    <name type="common">malaria parasite P. vivax</name>
    <dbReference type="NCBI Taxonomy" id="5855"/>
    <lineage>
        <taxon>Eukaryota</taxon>
        <taxon>Sar</taxon>
        <taxon>Alveolata</taxon>
        <taxon>Apicomplexa</taxon>
        <taxon>Aconoidasida</taxon>
        <taxon>Haemosporida</taxon>
        <taxon>Plasmodiidae</taxon>
        <taxon>Plasmodium</taxon>
        <taxon>Plasmodium (Plasmodium)</taxon>
    </lineage>
</organism>
<dbReference type="InterPro" id="IPR008780">
    <property type="entry name" value="Plasmodium_Vir"/>
</dbReference>
<name>A0A8S4HHP1_PLAVI</name>
<feature type="transmembrane region" description="Helical" evidence="1">
    <location>
        <begin position="782"/>
        <end position="802"/>
    </location>
</feature>
<dbReference type="Pfam" id="PF05795">
    <property type="entry name" value="Plasmodium_Vir"/>
    <property type="match status" value="3"/>
</dbReference>
<dbReference type="VEuPathDB" id="PlasmoDB:PVPAM_100041500"/>
<comment type="caution">
    <text evidence="2">The sequence shown here is derived from an EMBL/GenBank/DDBJ whole genome shotgun (WGS) entry which is preliminary data.</text>
</comment>